<keyword evidence="8" id="KW-0807">Transducer</keyword>
<feature type="non-terminal residue" evidence="11">
    <location>
        <position position="1"/>
    </location>
</feature>
<organism evidence="11 12">
    <name type="scientific">Geodia barretti</name>
    <name type="common">Barrett's horny sponge</name>
    <dbReference type="NCBI Taxonomy" id="519541"/>
    <lineage>
        <taxon>Eukaryota</taxon>
        <taxon>Metazoa</taxon>
        <taxon>Porifera</taxon>
        <taxon>Demospongiae</taxon>
        <taxon>Heteroscleromorpha</taxon>
        <taxon>Tetractinellida</taxon>
        <taxon>Astrophorina</taxon>
        <taxon>Geodiidae</taxon>
        <taxon>Geodia</taxon>
    </lineage>
</organism>
<dbReference type="Gene3D" id="3.40.50.2300">
    <property type="match status" value="3"/>
</dbReference>
<keyword evidence="3" id="KW-1133">Transmembrane helix</keyword>
<dbReference type="AlphaFoldDB" id="A0AA35SML1"/>
<dbReference type="InterPro" id="IPR001828">
    <property type="entry name" value="ANF_lig-bd_rcpt"/>
</dbReference>
<protein>
    <submittedName>
        <fullName evidence="11">Gamma-aminobutyric acid type B receptor subunit 1</fullName>
    </submittedName>
</protein>
<evidence type="ECO:0000256" key="3">
    <source>
        <dbReference type="ARBA" id="ARBA00022989"/>
    </source>
</evidence>
<evidence type="ECO:0000256" key="1">
    <source>
        <dbReference type="ARBA" id="ARBA00004370"/>
    </source>
</evidence>
<gene>
    <name evidence="11" type="ORF">GBAR_LOCUS17819</name>
</gene>
<feature type="chain" id="PRO_5041413355" evidence="9">
    <location>
        <begin position="27"/>
        <end position="325"/>
    </location>
</feature>
<dbReference type="InterPro" id="IPR002455">
    <property type="entry name" value="GPCR3_GABA-B"/>
</dbReference>
<evidence type="ECO:0000256" key="5">
    <source>
        <dbReference type="ARBA" id="ARBA00023136"/>
    </source>
</evidence>
<keyword evidence="12" id="KW-1185">Reference proteome</keyword>
<keyword evidence="6 11" id="KW-0675">Receptor</keyword>
<keyword evidence="9" id="KW-0732">Signal</keyword>
<keyword evidence="4" id="KW-0297">G-protein coupled receptor</keyword>
<name>A0AA35SML1_GEOBA</name>
<dbReference type="EMBL" id="CASHTH010002532">
    <property type="protein sequence ID" value="CAI8031386.1"/>
    <property type="molecule type" value="Genomic_DNA"/>
</dbReference>
<dbReference type="PANTHER" id="PTHR10519:SF20">
    <property type="entry name" value="G-PROTEIN COUPLED RECEPTOR 156-RELATED"/>
    <property type="match status" value="1"/>
</dbReference>
<evidence type="ECO:0000259" key="10">
    <source>
        <dbReference type="Pfam" id="PF01094"/>
    </source>
</evidence>
<evidence type="ECO:0000256" key="2">
    <source>
        <dbReference type="ARBA" id="ARBA00022692"/>
    </source>
</evidence>
<dbReference type="PANTHER" id="PTHR10519">
    <property type="entry name" value="GABA-B RECEPTOR"/>
    <property type="match status" value="1"/>
</dbReference>
<sequence>MAAVKLFQQLLLVGSLLILVSHQLKSEEDYQQQEINFLLLLSFEIEDPTPEQPWFIDGPMNLPAAELAVEQINQRSDLLAGYMINMAVANSACNLLGHTAVNFVSSFFHSGVRRRYHQLTFPTYQFVLAGVRYSYFNHPTSFTLNHRHYVCSVEDITQVMKGFLLTHLQLAGDGVTEMVSGGTYAEYFRKYQARVNGSTTEWANPVYDAVWSLALALNSSIPRLNEIGVDLSNYTYGQKKATDIILKEVVKLSFEGASGHVSFHKKNGYTSATVSLEQVVNNASVVIGYYDEDKKQLLIVGDIWTGMFEFTTSDLERITHDNVIE</sequence>
<evidence type="ECO:0000256" key="7">
    <source>
        <dbReference type="ARBA" id="ARBA00023180"/>
    </source>
</evidence>
<feature type="domain" description="Receptor ligand binding region" evidence="10">
    <location>
        <begin position="182"/>
        <end position="280"/>
    </location>
</feature>
<evidence type="ECO:0000313" key="12">
    <source>
        <dbReference type="Proteomes" id="UP001174909"/>
    </source>
</evidence>
<evidence type="ECO:0000313" key="11">
    <source>
        <dbReference type="EMBL" id="CAI8031386.1"/>
    </source>
</evidence>
<evidence type="ECO:0000256" key="8">
    <source>
        <dbReference type="ARBA" id="ARBA00023224"/>
    </source>
</evidence>
<keyword evidence="2" id="KW-0812">Transmembrane</keyword>
<accession>A0AA35SML1</accession>
<proteinExistence type="predicted"/>
<keyword evidence="5" id="KW-0472">Membrane</keyword>
<dbReference type="Proteomes" id="UP001174909">
    <property type="component" value="Unassembled WGS sequence"/>
</dbReference>
<dbReference type="GO" id="GO:0007214">
    <property type="term" value="P:gamma-aminobutyric acid signaling pathway"/>
    <property type="evidence" value="ECO:0007669"/>
    <property type="project" value="TreeGrafter"/>
</dbReference>
<comment type="subcellular location">
    <subcellularLocation>
        <location evidence="1">Membrane</location>
    </subcellularLocation>
</comment>
<dbReference type="Pfam" id="PF01094">
    <property type="entry name" value="ANF_receptor"/>
    <property type="match status" value="1"/>
</dbReference>
<evidence type="ECO:0000256" key="6">
    <source>
        <dbReference type="ARBA" id="ARBA00023170"/>
    </source>
</evidence>
<dbReference type="SUPFAM" id="SSF53822">
    <property type="entry name" value="Periplasmic binding protein-like I"/>
    <property type="match status" value="2"/>
</dbReference>
<dbReference type="GO" id="GO:0004965">
    <property type="term" value="F:G protein-coupled GABA receptor activity"/>
    <property type="evidence" value="ECO:0007669"/>
    <property type="project" value="InterPro"/>
</dbReference>
<dbReference type="InterPro" id="IPR028082">
    <property type="entry name" value="Peripla_BP_I"/>
</dbReference>
<reference evidence="11" key="1">
    <citation type="submission" date="2023-03" db="EMBL/GenBank/DDBJ databases">
        <authorList>
            <person name="Steffen K."/>
            <person name="Cardenas P."/>
        </authorList>
    </citation>
    <scope>NUCLEOTIDE SEQUENCE</scope>
</reference>
<feature type="signal peptide" evidence="9">
    <location>
        <begin position="1"/>
        <end position="26"/>
    </location>
</feature>
<comment type="caution">
    <text evidence="11">The sequence shown here is derived from an EMBL/GenBank/DDBJ whole genome shotgun (WGS) entry which is preliminary data.</text>
</comment>
<keyword evidence="7" id="KW-0325">Glycoprotein</keyword>
<evidence type="ECO:0000256" key="4">
    <source>
        <dbReference type="ARBA" id="ARBA00023040"/>
    </source>
</evidence>
<evidence type="ECO:0000256" key="9">
    <source>
        <dbReference type="SAM" id="SignalP"/>
    </source>
</evidence>
<dbReference type="GO" id="GO:0038039">
    <property type="term" value="C:G protein-coupled receptor heterodimeric complex"/>
    <property type="evidence" value="ECO:0007669"/>
    <property type="project" value="TreeGrafter"/>
</dbReference>